<dbReference type="AlphaFoldDB" id="A0A166A7T4"/>
<keyword evidence="2" id="KW-1185">Reference proteome</keyword>
<proteinExistence type="predicted"/>
<sequence length="38" mass="4447">MLTHGALEYSQMGITLEIVFHKPTAPFTQRELREMLTR</sequence>
<dbReference type="PATRIC" id="fig|989403.3.peg.1276"/>
<organism evidence="1 2">
    <name type="scientific">Pseudovibrio axinellae</name>
    <dbReference type="NCBI Taxonomy" id="989403"/>
    <lineage>
        <taxon>Bacteria</taxon>
        <taxon>Pseudomonadati</taxon>
        <taxon>Pseudomonadota</taxon>
        <taxon>Alphaproteobacteria</taxon>
        <taxon>Hyphomicrobiales</taxon>
        <taxon>Stappiaceae</taxon>
        <taxon>Pseudovibrio</taxon>
    </lineage>
</organism>
<dbReference type="STRING" id="989403.SAMN05421798_107185"/>
<reference evidence="1 2" key="1">
    <citation type="journal article" date="2016" name="Front. Microbiol.">
        <title>Comparative Genomic Analysis Reveals a Diverse Repertoire of Genes Involved in Prokaryote-Eukaryote Interactions within the Pseudovibrio Genus.</title>
        <authorList>
            <person name="Romano S."/>
            <person name="Fernandez-Guerra A."/>
            <person name="Reen F.J."/>
            <person name="Glockner F.O."/>
            <person name="Crowley S.P."/>
            <person name="O'Sullivan O."/>
            <person name="Cotter P.D."/>
            <person name="Adams C."/>
            <person name="Dobson A.D."/>
            <person name="O'Gara F."/>
        </authorList>
    </citation>
    <scope>NUCLEOTIDE SEQUENCE [LARGE SCALE GENOMIC DNA]</scope>
    <source>
        <strain evidence="1 2">Ad2</strain>
    </source>
</reference>
<comment type="caution">
    <text evidence="1">The sequence shown here is derived from an EMBL/GenBank/DDBJ whole genome shotgun (WGS) entry which is preliminary data.</text>
</comment>
<protein>
    <submittedName>
        <fullName evidence="1">Uncharacterized protein</fullName>
    </submittedName>
</protein>
<dbReference type="Proteomes" id="UP000076577">
    <property type="component" value="Unassembled WGS sequence"/>
</dbReference>
<accession>A0A166A7T4</accession>
<dbReference type="EMBL" id="LMCB01000006">
    <property type="protein sequence ID" value="KZL20704.1"/>
    <property type="molecule type" value="Genomic_DNA"/>
</dbReference>
<name>A0A166A7T4_9HYPH</name>
<gene>
    <name evidence="1" type="ORF">PsAD2_01192</name>
</gene>
<evidence type="ECO:0000313" key="1">
    <source>
        <dbReference type="EMBL" id="KZL20704.1"/>
    </source>
</evidence>
<evidence type="ECO:0000313" key="2">
    <source>
        <dbReference type="Proteomes" id="UP000076577"/>
    </source>
</evidence>